<dbReference type="PANTHER" id="PTHR43211">
    <property type="entry name" value="FUMARYLACETOACETATE HYDROLASE"/>
    <property type="match status" value="1"/>
</dbReference>
<name>A0A2T0Q0J2_9ACTN</name>
<dbReference type="SUPFAM" id="SSF56529">
    <property type="entry name" value="FAH"/>
    <property type="match status" value="1"/>
</dbReference>
<dbReference type="AlphaFoldDB" id="A0A2T0Q0J2"/>
<proteinExistence type="predicted"/>
<dbReference type="Pfam" id="PF01557">
    <property type="entry name" value="FAA_hydrolase"/>
    <property type="match status" value="1"/>
</dbReference>
<dbReference type="InterPro" id="IPR036663">
    <property type="entry name" value="Fumarylacetoacetase_C_sf"/>
</dbReference>
<gene>
    <name evidence="2" type="ORF">CLV72_106229</name>
</gene>
<evidence type="ECO:0000313" key="3">
    <source>
        <dbReference type="Proteomes" id="UP000237846"/>
    </source>
</evidence>
<comment type="caution">
    <text evidence="2">The sequence shown here is derived from an EMBL/GenBank/DDBJ whole genome shotgun (WGS) entry which is preliminary data.</text>
</comment>
<evidence type="ECO:0000259" key="1">
    <source>
        <dbReference type="Pfam" id="PF01557"/>
    </source>
</evidence>
<keyword evidence="3" id="KW-1185">Reference proteome</keyword>
<protein>
    <submittedName>
        <fullName evidence="2">Fumarylacetoacetase-like protein</fullName>
    </submittedName>
</protein>
<dbReference type="Gene3D" id="3.90.850.10">
    <property type="entry name" value="Fumarylacetoacetase-like, C-terminal domain"/>
    <property type="match status" value="1"/>
</dbReference>
<dbReference type="GO" id="GO:0003824">
    <property type="term" value="F:catalytic activity"/>
    <property type="evidence" value="ECO:0007669"/>
    <property type="project" value="InterPro"/>
</dbReference>
<organism evidence="2 3">
    <name type="scientific">Allonocardiopsis opalescens</name>
    <dbReference type="NCBI Taxonomy" id="1144618"/>
    <lineage>
        <taxon>Bacteria</taxon>
        <taxon>Bacillati</taxon>
        <taxon>Actinomycetota</taxon>
        <taxon>Actinomycetes</taxon>
        <taxon>Streptosporangiales</taxon>
        <taxon>Allonocardiopsis</taxon>
    </lineage>
</organism>
<accession>A0A2T0Q0J2</accession>
<feature type="domain" description="Fumarylacetoacetase-like C-terminal" evidence="1">
    <location>
        <begin position="119"/>
        <end position="255"/>
    </location>
</feature>
<evidence type="ECO:0000313" key="2">
    <source>
        <dbReference type="EMBL" id="PRX97193.1"/>
    </source>
</evidence>
<dbReference type="EMBL" id="PVZC01000006">
    <property type="protein sequence ID" value="PRX97193.1"/>
    <property type="molecule type" value="Genomic_DNA"/>
</dbReference>
<dbReference type="OrthoDB" id="2273115at2"/>
<reference evidence="2 3" key="1">
    <citation type="submission" date="2018-03" db="EMBL/GenBank/DDBJ databases">
        <title>Genomic Encyclopedia of Archaeal and Bacterial Type Strains, Phase II (KMG-II): from individual species to whole genera.</title>
        <authorList>
            <person name="Goeker M."/>
        </authorList>
    </citation>
    <scope>NUCLEOTIDE SEQUENCE [LARGE SCALE GENOMIC DNA]</scope>
    <source>
        <strain evidence="2 3">DSM 45601</strain>
    </source>
</reference>
<dbReference type="PANTHER" id="PTHR43211:SF1">
    <property type="entry name" value="BLL6422 PROTEIN"/>
    <property type="match status" value="1"/>
</dbReference>
<dbReference type="InterPro" id="IPR011234">
    <property type="entry name" value="Fumarylacetoacetase-like_C"/>
</dbReference>
<sequence>MRWVSYLSPSDGRTRAGLLGDDEYVYGLAEPRRLTDLLGDDGALMRSAARRAQAEPADLIFGFEARLRAPVPDPPRIRCAAPEAAPGVPPAVLRPSAVHGPDDGYAHELEPGAHPLPGLAVAAVVGRAAQDVTAEEAAAVVAGYLIMLVWRDLARPERAPTVVLGPALVTPDELAGAAAGGEIATVSVNDAELARFGGPPPWLRLPALVAAAAADGGVLPGEVVGDPLRGAPVDWPRLAPGDEVRTDVAGLGEISVSLR</sequence>
<dbReference type="RefSeq" id="WP_106249034.1">
    <property type="nucleotide sequence ID" value="NZ_PVZC01000006.1"/>
</dbReference>
<dbReference type="Proteomes" id="UP000237846">
    <property type="component" value="Unassembled WGS sequence"/>
</dbReference>